<accession>A0A1K1N440</accession>
<gene>
    <name evidence="2" type="ORF">SAMN02927921_00999</name>
</gene>
<dbReference type="AlphaFoldDB" id="A0A1K1N440"/>
<evidence type="ECO:0000313" key="3">
    <source>
        <dbReference type="Proteomes" id="UP000182248"/>
    </source>
</evidence>
<evidence type="ECO:0000313" key="2">
    <source>
        <dbReference type="EMBL" id="SFW30103.1"/>
    </source>
</evidence>
<evidence type="ECO:0000256" key="1">
    <source>
        <dbReference type="SAM" id="SignalP"/>
    </source>
</evidence>
<sequence length="439" mass="47537">MRIFYALILFVGILTWSSCGNDDDAGTDDLSITVTADTTVVKTGETLTFSVITNTGEDVTSSSTITVNNTVLQANTFTPAKTGTYSVKATYGNMITTSHYEVVAIDQDASSITISSEQTTLQLGEVFSFTVITDAGKDVTYEAVITADGEPLERERFKPEAPGIFTVIASYSGLESEPITVEALPNSITVEADKNEGIVGDPITFTVFADNDIDITENATILVNDEEIEGNVFIPEEGGTYTIIATYGDLTTESIEITISENFFTLDGNSYETPTGSFAYLGTYEGENGLESIWAFNPFLEIDNGDGTADYPNDVYIYFAVEQPPAGDLAFPSNGTYTYNSGTLPETFDAQIYYDYTAWVGDDEDFESITLEISGMDTWANAETTVESIQYTITKEDGATVTGAYSGPLFAWDASRTGKSKRTPGISTLSIKKGTFRKR</sequence>
<reference evidence="2 3" key="1">
    <citation type="submission" date="2016-11" db="EMBL/GenBank/DDBJ databases">
        <authorList>
            <person name="Jaros S."/>
            <person name="Januszkiewicz K."/>
            <person name="Wedrychowicz H."/>
        </authorList>
    </citation>
    <scope>NUCLEOTIDE SEQUENCE [LARGE SCALE GENOMIC DNA]</scope>
    <source>
        <strain evidence="2 3">CGMCC 1.12145</strain>
    </source>
</reference>
<dbReference type="EMBL" id="FPJE01000004">
    <property type="protein sequence ID" value="SFW30103.1"/>
    <property type="molecule type" value="Genomic_DNA"/>
</dbReference>
<organism evidence="2 3">
    <name type="scientific">Sinomicrobium oceani</name>
    <dbReference type="NCBI Taxonomy" id="1150368"/>
    <lineage>
        <taxon>Bacteria</taxon>
        <taxon>Pseudomonadati</taxon>
        <taxon>Bacteroidota</taxon>
        <taxon>Flavobacteriia</taxon>
        <taxon>Flavobacteriales</taxon>
        <taxon>Flavobacteriaceae</taxon>
        <taxon>Sinomicrobium</taxon>
    </lineage>
</organism>
<keyword evidence="3" id="KW-1185">Reference proteome</keyword>
<dbReference type="RefSeq" id="WP_072316279.1">
    <property type="nucleotide sequence ID" value="NZ_FPJE01000004.1"/>
</dbReference>
<dbReference type="Proteomes" id="UP000182248">
    <property type="component" value="Unassembled WGS sequence"/>
</dbReference>
<proteinExistence type="predicted"/>
<evidence type="ECO:0008006" key="4">
    <source>
        <dbReference type="Google" id="ProtNLM"/>
    </source>
</evidence>
<protein>
    <recommendedName>
        <fullName evidence="4">Ig-like domain (Group 3)</fullName>
    </recommendedName>
</protein>
<feature type="chain" id="PRO_5012769323" description="Ig-like domain (Group 3)" evidence="1">
    <location>
        <begin position="21"/>
        <end position="439"/>
    </location>
</feature>
<dbReference type="OrthoDB" id="1353940at2"/>
<keyword evidence="1" id="KW-0732">Signal</keyword>
<feature type="signal peptide" evidence="1">
    <location>
        <begin position="1"/>
        <end position="20"/>
    </location>
</feature>
<dbReference type="PROSITE" id="PS51257">
    <property type="entry name" value="PROKAR_LIPOPROTEIN"/>
    <property type="match status" value="1"/>
</dbReference>
<dbReference type="STRING" id="1150368.SAMN02927921_00999"/>
<name>A0A1K1N440_9FLAO</name>